<dbReference type="Pfam" id="PF13519">
    <property type="entry name" value="VWA_2"/>
    <property type="match status" value="1"/>
</dbReference>
<evidence type="ECO:0000313" key="5">
    <source>
        <dbReference type="Proteomes" id="UP000224915"/>
    </source>
</evidence>
<evidence type="ECO:0000259" key="3">
    <source>
        <dbReference type="PROSITE" id="PS50234"/>
    </source>
</evidence>
<evidence type="ECO:0000256" key="2">
    <source>
        <dbReference type="SAM" id="Phobius"/>
    </source>
</evidence>
<evidence type="ECO:0000313" key="4">
    <source>
        <dbReference type="EMBL" id="PFG21064.1"/>
    </source>
</evidence>
<organism evidence="4 5">
    <name type="scientific">Serinibacter salmoneus</name>
    <dbReference type="NCBI Taxonomy" id="556530"/>
    <lineage>
        <taxon>Bacteria</taxon>
        <taxon>Bacillati</taxon>
        <taxon>Actinomycetota</taxon>
        <taxon>Actinomycetes</taxon>
        <taxon>Micrococcales</taxon>
        <taxon>Beutenbergiaceae</taxon>
        <taxon>Serinibacter</taxon>
    </lineage>
</organism>
<dbReference type="PROSITE" id="PS50234">
    <property type="entry name" value="VWFA"/>
    <property type="match status" value="1"/>
</dbReference>
<dbReference type="RefSeq" id="WP_098469959.1">
    <property type="nucleotide sequence ID" value="NZ_PDJD01000001.1"/>
</dbReference>
<protein>
    <submittedName>
        <fullName evidence="4">Ca-activated chloride channel family protein</fullName>
    </submittedName>
</protein>
<dbReference type="Proteomes" id="UP000224915">
    <property type="component" value="Unassembled WGS sequence"/>
</dbReference>
<comment type="caution">
    <text evidence="4">The sequence shown here is derived from an EMBL/GenBank/DDBJ whole genome shotgun (WGS) entry which is preliminary data.</text>
</comment>
<feature type="compositionally biased region" description="Low complexity" evidence="1">
    <location>
        <begin position="338"/>
        <end position="364"/>
    </location>
</feature>
<dbReference type="CDD" id="cd00198">
    <property type="entry name" value="vWFA"/>
    <property type="match status" value="1"/>
</dbReference>
<feature type="region of interest" description="Disordered" evidence="1">
    <location>
        <begin position="332"/>
        <end position="364"/>
    </location>
</feature>
<gene>
    <name evidence="4" type="ORF">ATL40_2684</name>
</gene>
<keyword evidence="5" id="KW-1185">Reference proteome</keyword>
<dbReference type="OrthoDB" id="9814325at2"/>
<dbReference type="Gene3D" id="3.40.50.410">
    <property type="entry name" value="von Willebrand factor, type A domain"/>
    <property type="match status" value="1"/>
</dbReference>
<sequence>MTWQPVFGLWSALFALPLLGAGIALALSWRTESRTAWLRRGGIALLALVMALGPSTARDTTSTVAVNADIIFVVDRTGSMAAEDYNGSEPRLDGVSADITEIVQDFPGAEYGIVAWDSRSTRQLPLTSDANAAISWADTLTQELSSLSAGSRLDRPLVALTEMLESAQERNPQNVRLVFLMSDGENTDGDASTADSPLIPFDALEPLVDGGAVLGYGTVEGGTMRVWDGSTPPEEADWIIDPATDEPAVSVIDETNLRAVAEQLAIPYEHRTQPGGLESVTQGYDLTQIAGDGRREVTVYTPLLWPFALAVLGLLAWELFALGGAFPRIPGSARSTTAARGRGSAQGGQRAQQAQAGAATEDAR</sequence>
<dbReference type="AlphaFoldDB" id="A0A2A9D328"/>
<dbReference type="InterPro" id="IPR002035">
    <property type="entry name" value="VWF_A"/>
</dbReference>
<keyword evidence="2" id="KW-0472">Membrane</keyword>
<dbReference type="SMART" id="SM00327">
    <property type="entry name" value="VWA"/>
    <property type="match status" value="1"/>
</dbReference>
<proteinExistence type="predicted"/>
<feature type="transmembrane region" description="Helical" evidence="2">
    <location>
        <begin position="6"/>
        <end position="29"/>
    </location>
</feature>
<dbReference type="EMBL" id="PDJD01000001">
    <property type="protein sequence ID" value="PFG21064.1"/>
    <property type="molecule type" value="Genomic_DNA"/>
</dbReference>
<accession>A0A2A9D328</accession>
<keyword evidence="2" id="KW-1133">Transmembrane helix</keyword>
<dbReference type="InterPro" id="IPR036465">
    <property type="entry name" value="vWFA_dom_sf"/>
</dbReference>
<name>A0A2A9D328_9MICO</name>
<evidence type="ECO:0000256" key="1">
    <source>
        <dbReference type="SAM" id="MobiDB-lite"/>
    </source>
</evidence>
<feature type="domain" description="VWFA" evidence="3">
    <location>
        <begin position="69"/>
        <end position="264"/>
    </location>
</feature>
<dbReference type="SUPFAM" id="SSF53300">
    <property type="entry name" value="vWA-like"/>
    <property type="match status" value="1"/>
</dbReference>
<reference evidence="4 5" key="1">
    <citation type="submission" date="2017-10" db="EMBL/GenBank/DDBJ databases">
        <title>Sequencing the genomes of 1000 actinobacteria strains.</title>
        <authorList>
            <person name="Klenk H.-P."/>
        </authorList>
    </citation>
    <scope>NUCLEOTIDE SEQUENCE [LARGE SCALE GENOMIC DNA]</scope>
    <source>
        <strain evidence="4 5">DSM 21801</strain>
    </source>
</reference>
<feature type="transmembrane region" description="Helical" evidence="2">
    <location>
        <begin position="303"/>
        <end position="326"/>
    </location>
</feature>
<keyword evidence="2" id="KW-0812">Transmembrane</keyword>